<dbReference type="PROSITE" id="PS52016">
    <property type="entry name" value="TONB_DEPENDENT_REC_3"/>
    <property type="match status" value="1"/>
</dbReference>
<evidence type="ECO:0000256" key="8">
    <source>
        <dbReference type="ARBA" id="ARBA00023136"/>
    </source>
</evidence>
<name>A0ABQ1IGX0_9GAMM</name>
<dbReference type="Proteomes" id="UP000646152">
    <property type="component" value="Unassembled WGS sequence"/>
</dbReference>
<evidence type="ECO:0000256" key="6">
    <source>
        <dbReference type="ARBA" id="ARBA00023065"/>
    </source>
</evidence>
<evidence type="ECO:0000256" key="2">
    <source>
        <dbReference type="ARBA" id="ARBA00022448"/>
    </source>
</evidence>
<feature type="domain" description="TonB-dependent receptor plug" evidence="16">
    <location>
        <begin position="52"/>
        <end position="161"/>
    </location>
</feature>
<evidence type="ECO:0000256" key="12">
    <source>
        <dbReference type="RuleBase" id="RU003357"/>
    </source>
</evidence>
<dbReference type="Gene3D" id="2.170.130.10">
    <property type="entry name" value="TonB-dependent receptor, plug domain"/>
    <property type="match status" value="1"/>
</dbReference>
<evidence type="ECO:0000313" key="17">
    <source>
        <dbReference type="EMBL" id="GGB38509.1"/>
    </source>
</evidence>
<dbReference type="PANTHER" id="PTHR30069:SF53">
    <property type="entry name" value="COLICIN I RECEPTOR-RELATED"/>
    <property type="match status" value="1"/>
</dbReference>
<dbReference type="SUPFAM" id="SSF56935">
    <property type="entry name" value="Porins"/>
    <property type="match status" value="1"/>
</dbReference>
<feature type="region of interest" description="Disordered" evidence="13">
    <location>
        <begin position="221"/>
        <end position="244"/>
    </location>
</feature>
<dbReference type="InterPro" id="IPR036942">
    <property type="entry name" value="Beta-barrel_TonB_sf"/>
</dbReference>
<keyword evidence="5 14" id="KW-0732">Signal</keyword>
<keyword evidence="9 10" id="KW-0998">Cell outer membrane</keyword>
<comment type="caution">
    <text evidence="17">The sequence shown here is derived from an EMBL/GenBank/DDBJ whole genome shotgun (WGS) entry which is preliminary data.</text>
</comment>
<dbReference type="Pfam" id="PF00593">
    <property type="entry name" value="TonB_dep_Rec_b-barrel"/>
    <property type="match status" value="1"/>
</dbReference>
<dbReference type="PROSITE" id="PS00430">
    <property type="entry name" value="TONB_DEPENDENT_REC_1"/>
    <property type="match status" value="1"/>
</dbReference>
<dbReference type="Gene3D" id="2.40.170.20">
    <property type="entry name" value="TonB-dependent receptor, beta-barrel domain"/>
    <property type="match status" value="1"/>
</dbReference>
<dbReference type="CDD" id="cd01347">
    <property type="entry name" value="ligand_gated_channel"/>
    <property type="match status" value="1"/>
</dbReference>
<dbReference type="InterPro" id="IPR012910">
    <property type="entry name" value="Plug_dom"/>
</dbReference>
<gene>
    <name evidence="17" type="ORF">GCM10011502_09700</name>
</gene>
<feature type="signal peptide" evidence="14">
    <location>
        <begin position="1"/>
        <end position="31"/>
    </location>
</feature>
<dbReference type="InterPro" id="IPR039426">
    <property type="entry name" value="TonB-dep_rcpt-like"/>
</dbReference>
<evidence type="ECO:0000256" key="4">
    <source>
        <dbReference type="ARBA" id="ARBA00022692"/>
    </source>
</evidence>
<evidence type="ECO:0000256" key="7">
    <source>
        <dbReference type="ARBA" id="ARBA00023077"/>
    </source>
</evidence>
<dbReference type="InterPro" id="IPR000531">
    <property type="entry name" value="Beta-barrel_TonB"/>
</dbReference>
<dbReference type="EMBL" id="BMKE01000006">
    <property type="protein sequence ID" value="GGB38509.1"/>
    <property type="molecule type" value="Genomic_DNA"/>
</dbReference>
<keyword evidence="8 10" id="KW-0472">Membrane</keyword>
<organism evidence="17 18">
    <name type="scientific">Oceanisphaera marina</name>
    <dbReference type="NCBI Taxonomy" id="2017550"/>
    <lineage>
        <taxon>Bacteria</taxon>
        <taxon>Pseudomonadati</taxon>
        <taxon>Pseudomonadota</taxon>
        <taxon>Gammaproteobacteria</taxon>
        <taxon>Aeromonadales</taxon>
        <taxon>Aeromonadaceae</taxon>
        <taxon>Oceanisphaera</taxon>
    </lineage>
</organism>
<evidence type="ECO:0000256" key="1">
    <source>
        <dbReference type="ARBA" id="ARBA00004571"/>
    </source>
</evidence>
<dbReference type="Pfam" id="PF07715">
    <property type="entry name" value="Plug"/>
    <property type="match status" value="1"/>
</dbReference>
<comment type="subcellular location">
    <subcellularLocation>
        <location evidence="1 10">Cell outer membrane</location>
        <topology evidence="1 10">Multi-pass membrane protein</topology>
    </subcellularLocation>
</comment>
<reference evidence="18" key="1">
    <citation type="journal article" date="2019" name="Int. J. Syst. Evol. Microbiol.">
        <title>The Global Catalogue of Microorganisms (GCM) 10K type strain sequencing project: providing services to taxonomists for standard genome sequencing and annotation.</title>
        <authorList>
            <consortium name="The Broad Institute Genomics Platform"/>
            <consortium name="The Broad Institute Genome Sequencing Center for Infectious Disease"/>
            <person name="Wu L."/>
            <person name="Ma J."/>
        </authorList>
    </citation>
    <scope>NUCLEOTIDE SEQUENCE [LARGE SCALE GENOMIC DNA]</scope>
    <source>
        <strain evidence="18">CGMCC 1.15923</strain>
    </source>
</reference>
<proteinExistence type="inferred from homology"/>
<dbReference type="RefSeq" id="WP_188628976.1">
    <property type="nucleotide sequence ID" value="NZ_BMKE01000006.1"/>
</dbReference>
<keyword evidence="6" id="KW-0406">Ion transport</keyword>
<evidence type="ECO:0000256" key="14">
    <source>
        <dbReference type="SAM" id="SignalP"/>
    </source>
</evidence>
<dbReference type="InterPro" id="IPR010916">
    <property type="entry name" value="TonB_box_CS"/>
</dbReference>
<evidence type="ECO:0000256" key="5">
    <source>
        <dbReference type="ARBA" id="ARBA00022729"/>
    </source>
</evidence>
<evidence type="ECO:0000256" key="9">
    <source>
        <dbReference type="ARBA" id="ARBA00023237"/>
    </source>
</evidence>
<comment type="similarity">
    <text evidence="10 12">Belongs to the TonB-dependent receptor family.</text>
</comment>
<protein>
    <submittedName>
        <fullName evidence="17">Outer membrane receptor</fullName>
    </submittedName>
</protein>
<dbReference type="InterPro" id="IPR037066">
    <property type="entry name" value="Plug_dom_sf"/>
</dbReference>
<feature type="chain" id="PRO_5046146125" evidence="14">
    <location>
        <begin position="32"/>
        <end position="689"/>
    </location>
</feature>
<evidence type="ECO:0000259" key="16">
    <source>
        <dbReference type="Pfam" id="PF07715"/>
    </source>
</evidence>
<feature type="domain" description="TonB-dependent receptor-like beta-barrel" evidence="15">
    <location>
        <begin position="217"/>
        <end position="662"/>
    </location>
</feature>
<evidence type="ECO:0000256" key="11">
    <source>
        <dbReference type="PROSITE-ProRule" id="PRU10143"/>
    </source>
</evidence>
<accession>A0ABQ1IGX0</accession>
<keyword evidence="17" id="KW-0675">Receptor</keyword>
<dbReference type="PANTHER" id="PTHR30069">
    <property type="entry name" value="TONB-DEPENDENT OUTER MEMBRANE RECEPTOR"/>
    <property type="match status" value="1"/>
</dbReference>
<evidence type="ECO:0000256" key="13">
    <source>
        <dbReference type="SAM" id="MobiDB-lite"/>
    </source>
</evidence>
<evidence type="ECO:0000256" key="10">
    <source>
        <dbReference type="PROSITE-ProRule" id="PRU01360"/>
    </source>
</evidence>
<sequence>MLELYQALVPFAKKPLFYALALLGATQAVSAQDVTQLDTLVVTAAGFEQSIADAPASISVISREELEKKSYRDVTDAVQNIPGVHVTGGGAMQDISIRGMSPAYTLYLVDGRPVSAGRAVNTNGQDGGKQIGLPPISMIERVEVIRGPMSSLYGAEAMGGVINIITRKSTDEWSGNISTEYTKSLNDINNDEQQVTLFTGGSLIADLLSAQVNASWQGTDESDFIGGGDSASSTPEGTRKKGGVKLTLTPDEANAISLGYDHATMDNTTTPGKSIALNNSRGQPNTVSTRTYQKDVYLLAHDGTYGDLQLSSYLQHDVSELVQDKIKKEEVTLLNSQGTYFWGDHVLTLGGQYKYEDFTDETNGLLSSNVPGAVAQVDRWLAAIYAEAEWTLTDSLNLTTGLRYNDDQLFGGHLTPRVYANYHLTPELTFKGGVSTGYKQPGLAAATEGFGRGTGGGGSPAPHPRALIIGNPDLTPEKSTSYEAGFVYDSIDAGLTSSLMLFRTEFKDKIAENRTCNTPNADRNDPSTWTCAFGGNNYVFLSTQENISDAQMQGVEFTLAYDLTQDVSVNSSYTYTESEQKSGDFAGQPLNKMPKHMLNATLDWQASDQLDVWVQGNYRGKTSDYLSRTSMSDGTPGYTFVDVGLVYRLNDTTDVKAGIYNVANKKVTNEDYGAVLDGRSVNLGLSVNF</sequence>
<evidence type="ECO:0000259" key="15">
    <source>
        <dbReference type="Pfam" id="PF00593"/>
    </source>
</evidence>
<keyword evidence="4 10" id="KW-0812">Transmembrane</keyword>
<keyword evidence="2 10" id="KW-0813">Transport</keyword>
<evidence type="ECO:0000313" key="18">
    <source>
        <dbReference type="Proteomes" id="UP000646152"/>
    </source>
</evidence>
<keyword evidence="7 11" id="KW-0798">TonB box</keyword>
<evidence type="ECO:0000256" key="3">
    <source>
        <dbReference type="ARBA" id="ARBA00022452"/>
    </source>
</evidence>
<feature type="short sequence motif" description="TonB box" evidence="11">
    <location>
        <begin position="39"/>
        <end position="45"/>
    </location>
</feature>
<keyword evidence="18" id="KW-1185">Reference proteome</keyword>
<keyword evidence="3 10" id="KW-1134">Transmembrane beta strand</keyword>